<dbReference type="Pfam" id="PF14513">
    <property type="entry name" value="DAG_kinase_N"/>
    <property type="match status" value="1"/>
</dbReference>
<dbReference type="EMBL" id="BGPR01059321">
    <property type="protein sequence ID" value="GBO35352.1"/>
    <property type="molecule type" value="Genomic_DNA"/>
</dbReference>
<feature type="non-terminal residue" evidence="4">
    <location>
        <position position="124"/>
    </location>
</feature>
<accession>A0A4Y2WFZ4</accession>
<evidence type="ECO:0000313" key="5">
    <source>
        <dbReference type="Proteomes" id="UP000499080"/>
    </source>
</evidence>
<dbReference type="Gene3D" id="1.10.238.110">
    <property type="entry name" value="Diacylglycerol kinase alpha"/>
    <property type="match status" value="1"/>
</dbReference>
<comment type="caution">
    <text evidence="4">The sequence shown here is derived from an EMBL/GenBank/DDBJ whole genome shotgun (WGS) entry which is preliminary data.</text>
</comment>
<evidence type="ECO:0000313" key="3">
    <source>
        <dbReference type="EMBL" id="GBO35349.1"/>
    </source>
</evidence>
<keyword evidence="5" id="KW-1185">Reference proteome</keyword>
<gene>
    <name evidence="4" type="ORF">AVEN_213819_1</name>
    <name evidence="3" type="ORF">AVEN_227021_1</name>
    <name evidence="2" type="ORF">AVEN_557_1</name>
</gene>
<dbReference type="InterPro" id="IPR011992">
    <property type="entry name" value="EF-hand-dom_pair"/>
</dbReference>
<dbReference type="InterPro" id="IPR038199">
    <property type="entry name" value="DGK_typeI_N_sf"/>
</dbReference>
<dbReference type="AlphaFoldDB" id="A0A4Y2WFZ4"/>
<reference evidence="4 5" key="1">
    <citation type="journal article" date="2019" name="Sci. Rep.">
        <title>Orb-weaving spider Araneus ventricosus genome elucidates the spidroin gene catalogue.</title>
        <authorList>
            <person name="Kono N."/>
            <person name="Nakamura H."/>
            <person name="Ohtoshi R."/>
            <person name="Moran D.A.P."/>
            <person name="Shinohara A."/>
            <person name="Yoshida Y."/>
            <person name="Fujiwara M."/>
            <person name="Mori M."/>
            <person name="Tomita M."/>
            <person name="Arakawa K."/>
        </authorList>
    </citation>
    <scope>NUCLEOTIDE SEQUENCE [LARGE SCALE GENOMIC DNA]</scope>
</reference>
<evidence type="ECO:0000313" key="4">
    <source>
        <dbReference type="EMBL" id="GBO35352.1"/>
    </source>
</evidence>
<proteinExistence type="predicted"/>
<dbReference type="SUPFAM" id="SSF47473">
    <property type="entry name" value="EF-hand"/>
    <property type="match status" value="1"/>
</dbReference>
<evidence type="ECO:0000313" key="2">
    <source>
        <dbReference type="EMBL" id="GBO35347.1"/>
    </source>
</evidence>
<protein>
    <recommendedName>
        <fullName evidence="1">Diacylglycerol kinase type I N-terminal domain-containing protein</fullName>
    </recommendedName>
</protein>
<dbReference type="EMBL" id="BGPR01059318">
    <property type="protein sequence ID" value="GBO35349.1"/>
    <property type="molecule type" value="Genomic_DNA"/>
</dbReference>
<feature type="domain" description="Diacylglycerol kinase type I N-terminal" evidence="1">
    <location>
        <begin position="89"/>
        <end position="118"/>
    </location>
</feature>
<name>A0A4Y2WFZ4_ARAVE</name>
<dbReference type="EMBL" id="BGPR01059316">
    <property type="protein sequence ID" value="GBO35347.1"/>
    <property type="molecule type" value="Genomic_DNA"/>
</dbReference>
<dbReference type="Proteomes" id="UP000499080">
    <property type="component" value="Unassembled WGS sequence"/>
</dbReference>
<organism evidence="4 5">
    <name type="scientific">Araneus ventricosus</name>
    <name type="common">Orbweaver spider</name>
    <name type="synonym">Epeira ventricosa</name>
    <dbReference type="NCBI Taxonomy" id="182803"/>
    <lineage>
        <taxon>Eukaryota</taxon>
        <taxon>Metazoa</taxon>
        <taxon>Ecdysozoa</taxon>
        <taxon>Arthropoda</taxon>
        <taxon>Chelicerata</taxon>
        <taxon>Arachnida</taxon>
        <taxon>Araneae</taxon>
        <taxon>Araneomorphae</taxon>
        <taxon>Entelegynae</taxon>
        <taxon>Araneoidea</taxon>
        <taxon>Araneidae</taxon>
        <taxon>Araneus</taxon>
    </lineage>
</organism>
<sequence length="124" mass="14499">MSWKFRVGDAVSNTCDDTTMCFDVEGNRNESRPRQHDVQKRQSARQSMIKVFKLNAYLKAHELYKTSKIIKLYFYFPFFTVLVDLKPLRKASSHVDVHTLRVPLKDIVCYLSLLEGGRPEDKLE</sequence>
<evidence type="ECO:0000259" key="1">
    <source>
        <dbReference type="Pfam" id="PF14513"/>
    </source>
</evidence>
<dbReference type="InterPro" id="IPR029477">
    <property type="entry name" value="DAG_kinase_typeI_N"/>
</dbReference>